<feature type="domain" description="Endonuclease/exonuclease/phosphatase" evidence="1">
    <location>
        <begin position="4"/>
        <end position="218"/>
    </location>
</feature>
<dbReference type="InterPro" id="IPR005135">
    <property type="entry name" value="Endo/exonuclease/phosphatase"/>
</dbReference>
<keyword evidence="2" id="KW-0255">Endonuclease</keyword>
<dbReference type="PANTHER" id="PTHR14859">
    <property type="entry name" value="CALCOFLUOR WHITE HYPERSENSITIVE PROTEIN PRECURSOR"/>
    <property type="match status" value="1"/>
</dbReference>
<keyword evidence="2" id="KW-0378">Hydrolase</keyword>
<dbReference type="GO" id="GO:0016020">
    <property type="term" value="C:membrane"/>
    <property type="evidence" value="ECO:0007669"/>
    <property type="project" value="GOC"/>
</dbReference>
<evidence type="ECO:0000259" key="1">
    <source>
        <dbReference type="Pfam" id="PF03372"/>
    </source>
</evidence>
<evidence type="ECO:0000313" key="3">
    <source>
        <dbReference type="Proteomes" id="UP000193409"/>
    </source>
</evidence>
<dbReference type="EMBL" id="FWFQ01000009">
    <property type="protein sequence ID" value="SLN33854.1"/>
    <property type="molecule type" value="Genomic_DNA"/>
</dbReference>
<protein>
    <submittedName>
        <fullName evidence="2">Endonuclease/Exonuclease/phosphatase family protein</fullName>
    </submittedName>
</protein>
<dbReference type="GO" id="GO:0004519">
    <property type="term" value="F:endonuclease activity"/>
    <property type="evidence" value="ECO:0007669"/>
    <property type="project" value="UniProtKB-KW"/>
</dbReference>
<dbReference type="GO" id="GO:0004527">
    <property type="term" value="F:exonuclease activity"/>
    <property type="evidence" value="ECO:0007669"/>
    <property type="project" value="UniProtKB-KW"/>
</dbReference>
<keyword evidence="2" id="KW-0540">Nuclease</keyword>
<keyword evidence="2" id="KW-0269">Exonuclease</keyword>
<dbReference type="InterPro" id="IPR036691">
    <property type="entry name" value="Endo/exonu/phosph_ase_sf"/>
</dbReference>
<reference evidence="2 3" key="1">
    <citation type="submission" date="2017-03" db="EMBL/GenBank/DDBJ databases">
        <authorList>
            <person name="Afonso C.L."/>
            <person name="Miller P.J."/>
            <person name="Scott M.A."/>
            <person name="Spackman E."/>
            <person name="Goraichik I."/>
            <person name="Dimitrov K.M."/>
            <person name="Suarez D.L."/>
            <person name="Swayne D.E."/>
        </authorList>
    </citation>
    <scope>NUCLEOTIDE SEQUENCE [LARGE SCALE GENOMIC DNA]</scope>
    <source>
        <strain evidence="2 3">CECT 7680</strain>
    </source>
</reference>
<dbReference type="OrthoDB" id="9813425at2"/>
<dbReference type="PANTHER" id="PTHR14859:SF15">
    <property type="entry name" value="ENDONUCLEASE_EXONUCLEASE_PHOSPHATASE DOMAIN-CONTAINING PROTEIN"/>
    <property type="match status" value="1"/>
</dbReference>
<proteinExistence type="predicted"/>
<accession>A0A1Y5S6X0</accession>
<dbReference type="AlphaFoldDB" id="A0A1Y5S6X0"/>
<dbReference type="RefSeq" id="WP_085868159.1">
    <property type="nucleotide sequence ID" value="NZ_FWFQ01000009.1"/>
</dbReference>
<dbReference type="Proteomes" id="UP000193409">
    <property type="component" value="Unassembled WGS sequence"/>
</dbReference>
<dbReference type="Gene3D" id="3.60.10.10">
    <property type="entry name" value="Endonuclease/exonuclease/phosphatase"/>
    <property type="match status" value="1"/>
</dbReference>
<organism evidence="2 3">
    <name type="scientific">Pseudoruegeria aquimaris</name>
    <dbReference type="NCBI Taxonomy" id="393663"/>
    <lineage>
        <taxon>Bacteria</taxon>
        <taxon>Pseudomonadati</taxon>
        <taxon>Pseudomonadota</taxon>
        <taxon>Alphaproteobacteria</taxon>
        <taxon>Rhodobacterales</taxon>
        <taxon>Roseobacteraceae</taxon>
        <taxon>Pseudoruegeria</taxon>
    </lineage>
</organism>
<sequence length="230" mass="25094">MRLASYNIRKCLGTDRRRAPGRVVEVINGLGADVVVLQEADHRLGPRPAALPASTISAYSDFRPVPLAENDVSLGWHGNAILLGPQVRETRIERLELPGLEPRGAVMAEVETEEGPLRVVGTHLGLLRRYRLLQMQAIAEALEGQPPMPTAILGDFNEWSAHGGMEPLNGRFHVHAPGLSYHARRPVAGLDRIALNDTAHLLRAGVEKGELAQLASDHLPIWAEVALRPD</sequence>
<keyword evidence="3" id="KW-1185">Reference proteome</keyword>
<dbReference type="InterPro" id="IPR051916">
    <property type="entry name" value="GPI-anchor_lipid_remodeler"/>
</dbReference>
<dbReference type="SUPFAM" id="SSF56219">
    <property type="entry name" value="DNase I-like"/>
    <property type="match status" value="1"/>
</dbReference>
<dbReference type="Pfam" id="PF03372">
    <property type="entry name" value="Exo_endo_phos"/>
    <property type="match status" value="1"/>
</dbReference>
<dbReference type="GO" id="GO:0006506">
    <property type="term" value="P:GPI anchor biosynthetic process"/>
    <property type="evidence" value="ECO:0007669"/>
    <property type="project" value="TreeGrafter"/>
</dbReference>
<gene>
    <name evidence="2" type="ORF">PSA7680_01601</name>
</gene>
<name>A0A1Y5S6X0_9RHOB</name>
<evidence type="ECO:0000313" key="2">
    <source>
        <dbReference type="EMBL" id="SLN33854.1"/>
    </source>
</evidence>